<proteinExistence type="predicted"/>
<dbReference type="InterPro" id="IPR047216">
    <property type="entry name" value="Endonuclease_DUF559_bact"/>
</dbReference>
<accession>A0ABT8YHG7</accession>
<feature type="domain" description="DUF559" evidence="1">
    <location>
        <begin position="11"/>
        <end position="114"/>
    </location>
</feature>
<dbReference type="EMBL" id="JAUOZU010000003">
    <property type="protein sequence ID" value="MDO6963120.1"/>
    <property type="molecule type" value="Genomic_DNA"/>
</dbReference>
<dbReference type="PANTHER" id="PTHR38590">
    <property type="entry name" value="BLL0828 PROTEIN"/>
    <property type="match status" value="1"/>
</dbReference>
<protein>
    <submittedName>
        <fullName evidence="2">DUF559 domain-containing protein</fullName>
    </submittedName>
</protein>
<dbReference type="Pfam" id="PF04480">
    <property type="entry name" value="DUF559"/>
    <property type="match status" value="1"/>
</dbReference>
<name>A0ABT8YHG7_9HYPH</name>
<keyword evidence="3" id="KW-1185">Reference proteome</keyword>
<dbReference type="PANTHER" id="PTHR38590:SF1">
    <property type="entry name" value="BLL0828 PROTEIN"/>
    <property type="match status" value="1"/>
</dbReference>
<reference evidence="2" key="2">
    <citation type="submission" date="2023-07" db="EMBL/GenBank/DDBJ databases">
        <authorList>
            <person name="Shen H."/>
        </authorList>
    </citation>
    <scope>NUCLEOTIDE SEQUENCE</scope>
    <source>
        <strain evidence="2">TNR-22</strain>
    </source>
</reference>
<dbReference type="Gene3D" id="3.40.960.10">
    <property type="entry name" value="VSR Endonuclease"/>
    <property type="match status" value="1"/>
</dbReference>
<dbReference type="InterPro" id="IPR011335">
    <property type="entry name" value="Restrct_endonuc-II-like"/>
</dbReference>
<comment type="caution">
    <text evidence="2">The sequence shown here is derived from an EMBL/GenBank/DDBJ whole genome shotgun (WGS) entry which is preliminary data.</text>
</comment>
<sequence length="119" mass="13833">MPHRAPPPDHRHFARAMRDDSTRAENLLWQQLRNRQIGGVKFRRQVPIDGSIVDFICFERRLIIEVDGGQHADSQSDLTRDAHFRAAGFRVIRFWNDEIEDVLDFVILRILDVLKSGNG</sequence>
<gene>
    <name evidence="2" type="ORF">Q4481_04070</name>
</gene>
<dbReference type="InterPro" id="IPR007569">
    <property type="entry name" value="DUF559"/>
</dbReference>
<dbReference type="CDD" id="cd01038">
    <property type="entry name" value="Endonuclease_DUF559"/>
    <property type="match status" value="1"/>
</dbReference>
<evidence type="ECO:0000259" key="1">
    <source>
        <dbReference type="Pfam" id="PF04480"/>
    </source>
</evidence>
<evidence type="ECO:0000313" key="3">
    <source>
        <dbReference type="Proteomes" id="UP001174932"/>
    </source>
</evidence>
<organism evidence="2 3">
    <name type="scientific">Rhizobium alvei</name>
    <dbReference type="NCBI Taxonomy" id="1132659"/>
    <lineage>
        <taxon>Bacteria</taxon>
        <taxon>Pseudomonadati</taxon>
        <taxon>Pseudomonadota</taxon>
        <taxon>Alphaproteobacteria</taxon>
        <taxon>Hyphomicrobiales</taxon>
        <taxon>Rhizobiaceae</taxon>
        <taxon>Rhizobium/Agrobacterium group</taxon>
        <taxon>Rhizobium</taxon>
    </lineage>
</organism>
<evidence type="ECO:0000313" key="2">
    <source>
        <dbReference type="EMBL" id="MDO6963120.1"/>
    </source>
</evidence>
<reference evidence="2" key="1">
    <citation type="journal article" date="2015" name="Int. J. Syst. Evol. Microbiol.">
        <title>Rhizobium alvei sp. nov., isolated from a freshwater river.</title>
        <authorList>
            <person name="Sheu S.Y."/>
            <person name="Huang H.W."/>
            <person name="Young C.C."/>
            <person name="Chen W.M."/>
        </authorList>
    </citation>
    <scope>NUCLEOTIDE SEQUENCE</scope>
    <source>
        <strain evidence="2">TNR-22</strain>
    </source>
</reference>
<dbReference type="Proteomes" id="UP001174932">
    <property type="component" value="Unassembled WGS sequence"/>
</dbReference>
<dbReference type="SUPFAM" id="SSF52980">
    <property type="entry name" value="Restriction endonuclease-like"/>
    <property type="match status" value="1"/>
</dbReference>
<dbReference type="RefSeq" id="WP_304375011.1">
    <property type="nucleotide sequence ID" value="NZ_JAUOZU010000003.1"/>
</dbReference>